<evidence type="ECO:0000313" key="4">
    <source>
        <dbReference type="Proteomes" id="UP000274601"/>
    </source>
</evidence>
<organism evidence="3 4">
    <name type="scientific">Actinomadura pelletieri DSM 43383</name>
    <dbReference type="NCBI Taxonomy" id="1120940"/>
    <lineage>
        <taxon>Bacteria</taxon>
        <taxon>Bacillati</taxon>
        <taxon>Actinomycetota</taxon>
        <taxon>Actinomycetes</taxon>
        <taxon>Streptosporangiales</taxon>
        <taxon>Thermomonosporaceae</taxon>
        <taxon>Actinomadura</taxon>
    </lineage>
</organism>
<feature type="compositionally biased region" description="Basic and acidic residues" evidence="1">
    <location>
        <begin position="9"/>
        <end position="34"/>
    </location>
</feature>
<evidence type="ECO:0000256" key="2">
    <source>
        <dbReference type="SAM" id="Phobius"/>
    </source>
</evidence>
<feature type="transmembrane region" description="Helical" evidence="2">
    <location>
        <begin position="125"/>
        <end position="151"/>
    </location>
</feature>
<dbReference type="RefSeq" id="WP_121435979.1">
    <property type="nucleotide sequence ID" value="NZ_RBWU01000004.1"/>
</dbReference>
<keyword evidence="2" id="KW-1133">Transmembrane helix</keyword>
<protein>
    <submittedName>
        <fullName evidence="3">Uncharacterized protein</fullName>
    </submittedName>
</protein>
<feature type="transmembrane region" description="Helical" evidence="2">
    <location>
        <begin position="51"/>
        <end position="71"/>
    </location>
</feature>
<proteinExistence type="predicted"/>
<feature type="transmembrane region" description="Helical" evidence="2">
    <location>
        <begin position="331"/>
        <end position="351"/>
    </location>
</feature>
<feature type="compositionally biased region" description="Basic residues" evidence="1">
    <location>
        <begin position="392"/>
        <end position="412"/>
    </location>
</feature>
<evidence type="ECO:0000313" key="3">
    <source>
        <dbReference type="EMBL" id="RKS73494.1"/>
    </source>
</evidence>
<reference evidence="3 4" key="1">
    <citation type="submission" date="2018-10" db="EMBL/GenBank/DDBJ databases">
        <title>Genomic Encyclopedia of Archaeal and Bacterial Type Strains, Phase II (KMG-II): from individual species to whole genera.</title>
        <authorList>
            <person name="Goeker M."/>
        </authorList>
    </citation>
    <scope>NUCLEOTIDE SEQUENCE [LARGE SCALE GENOMIC DNA]</scope>
    <source>
        <strain evidence="3 4">DSM 43383</strain>
    </source>
</reference>
<dbReference type="OrthoDB" id="2717873at2"/>
<feature type="region of interest" description="Disordered" evidence="1">
    <location>
        <begin position="1"/>
        <end position="41"/>
    </location>
</feature>
<accession>A0A495QLN9</accession>
<keyword evidence="2" id="KW-0472">Membrane</keyword>
<dbReference type="EMBL" id="RBWU01000004">
    <property type="protein sequence ID" value="RKS73494.1"/>
    <property type="molecule type" value="Genomic_DNA"/>
</dbReference>
<feature type="transmembrane region" description="Helical" evidence="2">
    <location>
        <begin position="245"/>
        <end position="266"/>
    </location>
</feature>
<feature type="transmembrane region" description="Helical" evidence="2">
    <location>
        <begin position="91"/>
        <end position="113"/>
    </location>
</feature>
<feature type="transmembrane region" description="Helical" evidence="2">
    <location>
        <begin position="286"/>
        <end position="311"/>
    </location>
</feature>
<name>A0A495QLN9_9ACTN</name>
<comment type="caution">
    <text evidence="3">The sequence shown here is derived from an EMBL/GenBank/DDBJ whole genome shotgun (WGS) entry which is preliminary data.</text>
</comment>
<dbReference type="Proteomes" id="UP000274601">
    <property type="component" value="Unassembled WGS sequence"/>
</dbReference>
<feature type="transmembrane region" description="Helical" evidence="2">
    <location>
        <begin position="157"/>
        <end position="177"/>
    </location>
</feature>
<feature type="transmembrane region" description="Helical" evidence="2">
    <location>
        <begin position="208"/>
        <end position="233"/>
    </location>
</feature>
<dbReference type="AlphaFoldDB" id="A0A495QLN9"/>
<keyword evidence="4" id="KW-1185">Reference proteome</keyword>
<gene>
    <name evidence="3" type="ORF">BZB76_4187</name>
</gene>
<feature type="region of interest" description="Disordered" evidence="1">
    <location>
        <begin position="370"/>
        <end position="412"/>
    </location>
</feature>
<sequence>MASILGKHSRPDSDDRADSDDRGDRAGAADHAPEHSSPSAAGRAWAARGRLPLVACAWVAAYGALRVYWASGHRPDDLSPVGTDLVAFTGWAAAALCGATAVVLAALAVPRAATLGPLPRRALSAAAWTAALCLVASGALLLLDVIGAVLPGLGVRFYPLGALSRAACVTGGILTGLSARAHARRVRPGCVRCGRRPGAAGPLTHTPAWAFAAAYLAVAGCLTRVAAQAAVGFGRSPLSGGPSAVLFEAGFLLGGCLLPPALVHSFGRTWPRFVPALRGRRVPRRLVLWPGTAISGGLTVYFGLMLLQMIWERLHGRNPFPAEGGLDLPESFFWVAVPSYLLWGAGMAVAAHAYARRTRVPCPSCAPTPEPAADFGSYGDLGADRDEGSGRGRQRHPERHPARRRGTRRRAR</sequence>
<evidence type="ECO:0000256" key="1">
    <source>
        <dbReference type="SAM" id="MobiDB-lite"/>
    </source>
</evidence>
<keyword evidence="2" id="KW-0812">Transmembrane</keyword>